<reference evidence="3" key="2">
    <citation type="journal article" date="2023" name="IMA Fungus">
        <title>Comparative genomic study of the Penicillium genus elucidates a diverse pangenome and 15 lateral gene transfer events.</title>
        <authorList>
            <person name="Petersen C."/>
            <person name="Sorensen T."/>
            <person name="Nielsen M.R."/>
            <person name="Sondergaard T.E."/>
            <person name="Sorensen J.L."/>
            <person name="Fitzpatrick D.A."/>
            <person name="Frisvad J.C."/>
            <person name="Nielsen K.L."/>
        </authorList>
    </citation>
    <scope>NUCLEOTIDE SEQUENCE</scope>
    <source>
        <strain evidence="3">IBT 26290</strain>
    </source>
</reference>
<accession>A0A9W9I7H5</accession>
<keyword evidence="4" id="KW-1185">Reference proteome</keyword>
<organism evidence="3 4">
    <name type="scientific">Penicillium canariense</name>
    <dbReference type="NCBI Taxonomy" id="189055"/>
    <lineage>
        <taxon>Eukaryota</taxon>
        <taxon>Fungi</taxon>
        <taxon>Dikarya</taxon>
        <taxon>Ascomycota</taxon>
        <taxon>Pezizomycotina</taxon>
        <taxon>Eurotiomycetes</taxon>
        <taxon>Eurotiomycetidae</taxon>
        <taxon>Eurotiales</taxon>
        <taxon>Aspergillaceae</taxon>
        <taxon>Penicillium</taxon>
    </lineage>
</organism>
<dbReference type="OrthoDB" id="4337695at2759"/>
<feature type="compositionally biased region" description="Basic and acidic residues" evidence="1">
    <location>
        <begin position="428"/>
        <end position="476"/>
    </location>
</feature>
<proteinExistence type="predicted"/>
<comment type="caution">
    <text evidence="3">The sequence shown here is derived from an EMBL/GenBank/DDBJ whole genome shotgun (WGS) entry which is preliminary data.</text>
</comment>
<dbReference type="AlphaFoldDB" id="A0A9W9I7H5"/>
<protein>
    <recommendedName>
        <fullName evidence="2">Jacalin-type lectin domain-containing protein</fullName>
    </recommendedName>
</protein>
<evidence type="ECO:0000313" key="3">
    <source>
        <dbReference type="EMBL" id="KAJ5166397.1"/>
    </source>
</evidence>
<dbReference type="Gene3D" id="2.100.10.30">
    <property type="entry name" value="Jacalin-like lectin domain"/>
    <property type="match status" value="1"/>
</dbReference>
<dbReference type="SUPFAM" id="SSF56973">
    <property type="entry name" value="Aerolisin/ETX pore-forming domain"/>
    <property type="match status" value="1"/>
</dbReference>
<reference evidence="3" key="1">
    <citation type="submission" date="2022-11" db="EMBL/GenBank/DDBJ databases">
        <authorList>
            <person name="Petersen C."/>
        </authorList>
    </citation>
    <scope>NUCLEOTIDE SEQUENCE</scope>
    <source>
        <strain evidence="3">IBT 26290</strain>
    </source>
</reference>
<gene>
    <name evidence="3" type="ORF">N7482_005178</name>
</gene>
<name>A0A9W9I7H5_9EURO</name>
<dbReference type="EMBL" id="JAPQKN010000003">
    <property type="protein sequence ID" value="KAJ5166397.1"/>
    <property type="molecule type" value="Genomic_DNA"/>
</dbReference>
<feature type="compositionally biased region" description="Basic and acidic residues" evidence="1">
    <location>
        <begin position="404"/>
        <end position="421"/>
    </location>
</feature>
<evidence type="ECO:0000259" key="2">
    <source>
        <dbReference type="PROSITE" id="PS51752"/>
    </source>
</evidence>
<feature type="compositionally biased region" description="Basic and acidic residues" evidence="1">
    <location>
        <begin position="596"/>
        <end position="608"/>
    </location>
</feature>
<dbReference type="Pfam" id="PF01419">
    <property type="entry name" value="Jacalin"/>
    <property type="match status" value="1"/>
</dbReference>
<feature type="compositionally biased region" description="Basic and acidic residues" evidence="1">
    <location>
        <begin position="557"/>
        <end position="577"/>
    </location>
</feature>
<dbReference type="GeneID" id="81426479"/>
<feature type="compositionally biased region" description="Polar residues" evidence="1">
    <location>
        <begin position="477"/>
        <end position="488"/>
    </location>
</feature>
<dbReference type="Proteomes" id="UP001149163">
    <property type="component" value="Unassembled WGS sequence"/>
</dbReference>
<dbReference type="SUPFAM" id="SSF51101">
    <property type="entry name" value="Mannose-binding lectins"/>
    <property type="match status" value="1"/>
</dbReference>
<feature type="compositionally biased region" description="Basic and acidic residues" evidence="1">
    <location>
        <begin position="640"/>
        <end position="661"/>
    </location>
</feature>
<dbReference type="CDD" id="cd09302">
    <property type="entry name" value="Jacalin_like"/>
    <property type="match status" value="1"/>
</dbReference>
<feature type="compositionally biased region" description="Basic and acidic residues" evidence="1">
    <location>
        <begin position="617"/>
        <end position="633"/>
    </location>
</feature>
<dbReference type="Gene3D" id="2.170.15.10">
    <property type="entry name" value="Proaerolysin, chain A, domain 3"/>
    <property type="match status" value="1"/>
</dbReference>
<evidence type="ECO:0000256" key="1">
    <source>
        <dbReference type="SAM" id="MobiDB-lite"/>
    </source>
</evidence>
<dbReference type="PROSITE" id="PS51752">
    <property type="entry name" value="JACALIN_LECTIN"/>
    <property type="match status" value="1"/>
</dbReference>
<feature type="domain" description="Jacalin-type lectin" evidence="2">
    <location>
        <begin position="9"/>
        <end position="147"/>
    </location>
</feature>
<dbReference type="InterPro" id="IPR036404">
    <property type="entry name" value="Jacalin-like_lectin_dom_sf"/>
</dbReference>
<feature type="compositionally biased region" description="Polar residues" evidence="1">
    <location>
        <begin position="384"/>
        <end position="400"/>
    </location>
</feature>
<dbReference type="RefSeq" id="XP_056542858.1">
    <property type="nucleotide sequence ID" value="XM_056687303.1"/>
</dbReference>
<feature type="region of interest" description="Disordered" evidence="1">
    <location>
        <begin position="329"/>
        <end position="661"/>
    </location>
</feature>
<feature type="compositionally biased region" description="Basic and acidic residues" evidence="1">
    <location>
        <begin position="344"/>
        <end position="353"/>
    </location>
</feature>
<sequence length="661" mass="74722">MPEYPAKVLVNQGNIGGNGGGEYGCLAQTGGLVESVGVWASGKDIIGVTIKFTNEDEKHKMGSGKWGDFSEFLFEAGETVKSLSLWGNGVGTNLGRIKFTTSTGRSFDWGAHKADKEYPMDVGSGLWVGIKGKCGATVDNMGVYFLKKVESMSMQDVKFKNDPTGTAQGIKSKSLKSVQYPWNGRPYTWTFQQPRLDKETHTVTETKSRSTALALGFKETWENKVNLFIDESKVTVEANQSLTFTWTTENSTADATESSDGLTAGASGQVQKAEDAVVVEATTWTGTVDLEYTAKIVVKMQSGDSYDIPTKGSMKKVAFSKVYVNVRPLSEDGNSLPPFDPEDNPPKENRELEVDPDEIPDENPEEFSQEEDTNPGVPNVLSEDPQQPQTLSYSGYNPSNEARAAYDRPFLDSNNDDRNEEQFEEDQEVPKRRTNEYYNEEDRSRPDTRDGNSAEWDTGRYDDNQEVYDYERRQFQEGEQPQGNTESRFGQGEETAYCRNDDSGGNEEYQPREDRGYALATPTESYRPEGEDYNHQWTPQQTKPPGMHGFESTEESNQDRYQAERPENESVAWREEQVGQEYDVPHRFGSYGAFSRNDEQDTHPRYRNEEEDGSEYLEQRAVEDPHPSYRRDEEDGLEGFDERHRGEQRGSRWREDDTAVF</sequence>
<dbReference type="InterPro" id="IPR001229">
    <property type="entry name" value="Jacalin-like_lectin_dom"/>
</dbReference>
<feature type="compositionally biased region" description="Acidic residues" evidence="1">
    <location>
        <begin position="354"/>
        <end position="373"/>
    </location>
</feature>
<evidence type="ECO:0000313" key="4">
    <source>
        <dbReference type="Proteomes" id="UP001149163"/>
    </source>
</evidence>